<gene>
    <name evidence="7" type="ORF">BJ684DRAFT_6269</name>
</gene>
<comment type="cofactor">
    <cofactor evidence="1">
        <name>Co(2+)</name>
        <dbReference type="ChEBI" id="CHEBI:48828"/>
    </cofactor>
</comment>
<feature type="non-terminal residue" evidence="7">
    <location>
        <position position="1"/>
    </location>
</feature>
<keyword evidence="8" id="KW-1185">Reference proteome</keyword>
<protein>
    <recommendedName>
        <fullName evidence="6">NodB homology domain-containing protein</fullName>
    </recommendedName>
</protein>
<feature type="domain" description="NodB homology" evidence="6">
    <location>
        <begin position="8"/>
        <end position="196"/>
    </location>
</feature>
<dbReference type="Pfam" id="PF01522">
    <property type="entry name" value="Polysacc_deac_1"/>
    <property type="match status" value="1"/>
</dbReference>
<name>A0A4P9Y4Q6_9FUNG</name>
<dbReference type="GO" id="GO:0005975">
    <property type="term" value="P:carbohydrate metabolic process"/>
    <property type="evidence" value="ECO:0007669"/>
    <property type="project" value="InterPro"/>
</dbReference>
<dbReference type="PANTHER" id="PTHR46471:SF2">
    <property type="entry name" value="CHITIN DEACETYLASE-RELATED"/>
    <property type="match status" value="1"/>
</dbReference>
<dbReference type="SUPFAM" id="SSF88713">
    <property type="entry name" value="Glycoside hydrolase/deacetylase"/>
    <property type="match status" value="1"/>
</dbReference>
<keyword evidence="3" id="KW-0732">Signal</keyword>
<dbReference type="OrthoDB" id="407355at2759"/>
<reference evidence="8" key="1">
    <citation type="journal article" date="2018" name="Nat. Microbiol.">
        <title>Leveraging single-cell genomics to expand the fungal tree of life.</title>
        <authorList>
            <person name="Ahrendt S.R."/>
            <person name="Quandt C.A."/>
            <person name="Ciobanu D."/>
            <person name="Clum A."/>
            <person name="Salamov A."/>
            <person name="Andreopoulos B."/>
            <person name="Cheng J.F."/>
            <person name="Woyke T."/>
            <person name="Pelin A."/>
            <person name="Henrissat B."/>
            <person name="Reynolds N.K."/>
            <person name="Benny G.L."/>
            <person name="Smith M.E."/>
            <person name="James T.Y."/>
            <person name="Grigoriev I.V."/>
        </authorList>
    </citation>
    <scope>NUCLEOTIDE SEQUENCE [LARGE SCALE GENOMIC DNA]</scope>
</reference>
<keyword evidence="5" id="KW-0119">Carbohydrate metabolism</keyword>
<dbReference type="Proteomes" id="UP000267251">
    <property type="component" value="Unassembled WGS sequence"/>
</dbReference>
<organism evidence="7 8">
    <name type="scientific">Piptocephalis cylindrospora</name>
    <dbReference type="NCBI Taxonomy" id="1907219"/>
    <lineage>
        <taxon>Eukaryota</taxon>
        <taxon>Fungi</taxon>
        <taxon>Fungi incertae sedis</taxon>
        <taxon>Zoopagomycota</taxon>
        <taxon>Zoopagomycotina</taxon>
        <taxon>Zoopagomycetes</taxon>
        <taxon>Zoopagales</taxon>
        <taxon>Piptocephalidaceae</taxon>
        <taxon>Piptocephalis</taxon>
    </lineage>
</organism>
<dbReference type="GO" id="GO:0016810">
    <property type="term" value="F:hydrolase activity, acting on carbon-nitrogen (but not peptide) bonds"/>
    <property type="evidence" value="ECO:0007669"/>
    <property type="project" value="InterPro"/>
</dbReference>
<sequence>VMTCSKPGVFALTFDDGPSQYTKTLLDLLEKENIKATFFVLGKAVDEASTGHWAKDAYDKGHQIAIHTYDHPHLNSLTADAVKSQITRTEQALQKVIGTIPNYFRPPYGECSPANQKILEDMGYMIVQWNVDSNDWRYMSDPKKFPLVTTNFKKALARMDGHASAAISLQHDIHKFSIDQTQGIIQMIKEKGFIFQTVADCIGN</sequence>
<dbReference type="PROSITE" id="PS51677">
    <property type="entry name" value="NODB"/>
    <property type="match status" value="1"/>
</dbReference>
<evidence type="ECO:0000313" key="8">
    <source>
        <dbReference type="Proteomes" id="UP000267251"/>
    </source>
</evidence>
<dbReference type="Gene3D" id="3.20.20.370">
    <property type="entry name" value="Glycoside hydrolase/deacetylase"/>
    <property type="match status" value="1"/>
</dbReference>
<dbReference type="InterPro" id="IPR002509">
    <property type="entry name" value="NODB_dom"/>
</dbReference>
<evidence type="ECO:0000256" key="4">
    <source>
        <dbReference type="ARBA" id="ARBA00022801"/>
    </source>
</evidence>
<evidence type="ECO:0000256" key="3">
    <source>
        <dbReference type="ARBA" id="ARBA00022729"/>
    </source>
</evidence>
<evidence type="ECO:0000313" key="7">
    <source>
        <dbReference type="EMBL" id="RKP13662.1"/>
    </source>
</evidence>
<dbReference type="InterPro" id="IPR011330">
    <property type="entry name" value="Glyco_hydro/deAcase_b/a-brl"/>
</dbReference>
<evidence type="ECO:0000256" key="5">
    <source>
        <dbReference type="ARBA" id="ARBA00023277"/>
    </source>
</evidence>
<dbReference type="GO" id="GO:0046872">
    <property type="term" value="F:metal ion binding"/>
    <property type="evidence" value="ECO:0007669"/>
    <property type="project" value="UniProtKB-KW"/>
</dbReference>
<accession>A0A4P9Y4Q6</accession>
<dbReference type="EMBL" id="KZ987969">
    <property type="protein sequence ID" value="RKP13662.1"/>
    <property type="molecule type" value="Genomic_DNA"/>
</dbReference>
<dbReference type="AlphaFoldDB" id="A0A4P9Y4Q6"/>
<evidence type="ECO:0000256" key="2">
    <source>
        <dbReference type="ARBA" id="ARBA00022723"/>
    </source>
</evidence>
<evidence type="ECO:0000256" key="1">
    <source>
        <dbReference type="ARBA" id="ARBA00001941"/>
    </source>
</evidence>
<keyword evidence="4" id="KW-0378">Hydrolase</keyword>
<feature type="non-terminal residue" evidence="7">
    <location>
        <position position="204"/>
    </location>
</feature>
<dbReference type="PANTHER" id="PTHR46471">
    <property type="entry name" value="CHITIN DEACETYLASE"/>
    <property type="match status" value="1"/>
</dbReference>
<evidence type="ECO:0000259" key="6">
    <source>
        <dbReference type="PROSITE" id="PS51677"/>
    </source>
</evidence>
<keyword evidence="2" id="KW-0479">Metal-binding</keyword>
<proteinExistence type="predicted"/>